<evidence type="ECO:0000256" key="1">
    <source>
        <dbReference type="ARBA" id="ARBA00022849"/>
    </source>
</evidence>
<dbReference type="PANTHER" id="PTHR43428:SF1">
    <property type="entry name" value="ARSENATE REDUCTASE"/>
    <property type="match status" value="1"/>
</dbReference>
<dbReference type="SUPFAM" id="SSF52788">
    <property type="entry name" value="Phosphotyrosine protein phosphatases I"/>
    <property type="match status" value="1"/>
</dbReference>
<dbReference type="Gene3D" id="3.40.50.2300">
    <property type="match status" value="1"/>
</dbReference>
<dbReference type="AlphaFoldDB" id="A0A934NPC7"/>
<accession>A0A934NPC7</accession>
<evidence type="ECO:0000259" key="2">
    <source>
        <dbReference type="SMART" id="SM00226"/>
    </source>
</evidence>
<feature type="domain" description="Phosphotyrosine protein phosphatase I" evidence="2">
    <location>
        <begin position="6"/>
        <end position="131"/>
    </location>
</feature>
<organism evidence="3 4">
    <name type="scientific">Antrihabitans stalagmiti</name>
    <dbReference type="NCBI Taxonomy" id="2799499"/>
    <lineage>
        <taxon>Bacteria</taxon>
        <taxon>Bacillati</taxon>
        <taxon>Actinomycetota</taxon>
        <taxon>Actinomycetes</taxon>
        <taxon>Mycobacteriales</taxon>
        <taxon>Nocardiaceae</taxon>
        <taxon>Antrihabitans</taxon>
    </lineage>
</organism>
<comment type="caution">
    <text evidence="3">The sequence shown here is derived from an EMBL/GenBank/DDBJ whole genome shotgun (WGS) entry which is preliminary data.</text>
</comment>
<keyword evidence="1" id="KW-0059">Arsenical resistance</keyword>
<dbReference type="Proteomes" id="UP000655868">
    <property type="component" value="Unassembled WGS sequence"/>
</dbReference>
<evidence type="ECO:0000313" key="3">
    <source>
        <dbReference type="EMBL" id="MBJ8338845.1"/>
    </source>
</evidence>
<dbReference type="InterPro" id="IPR036196">
    <property type="entry name" value="Ptyr_pPase_sf"/>
</dbReference>
<dbReference type="EMBL" id="JAEMNV010000002">
    <property type="protein sequence ID" value="MBJ8338845.1"/>
    <property type="molecule type" value="Genomic_DNA"/>
</dbReference>
<dbReference type="SMART" id="SM00226">
    <property type="entry name" value="LMWPc"/>
    <property type="match status" value="1"/>
</dbReference>
<dbReference type="InterPro" id="IPR023485">
    <property type="entry name" value="Ptyr_pPase"/>
</dbReference>
<keyword evidence="4" id="KW-1185">Reference proteome</keyword>
<gene>
    <name evidence="3" type="ORF">JGU71_08095</name>
</gene>
<dbReference type="PANTHER" id="PTHR43428">
    <property type="entry name" value="ARSENATE REDUCTASE"/>
    <property type="match status" value="1"/>
</dbReference>
<dbReference type="CDD" id="cd16345">
    <property type="entry name" value="LMWP_ArsC"/>
    <property type="match status" value="1"/>
</dbReference>
<protein>
    <submittedName>
        <fullName evidence="3">Arsenate reductase ArsC</fullName>
    </submittedName>
</protein>
<dbReference type="RefSeq" id="WP_199703485.1">
    <property type="nucleotide sequence ID" value="NZ_JAEMNV010000002.1"/>
</dbReference>
<evidence type="ECO:0000313" key="4">
    <source>
        <dbReference type="Proteomes" id="UP000655868"/>
    </source>
</evidence>
<name>A0A934NPC7_9NOCA</name>
<dbReference type="Pfam" id="PF01451">
    <property type="entry name" value="LMWPc"/>
    <property type="match status" value="1"/>
</dbReference>
<sequence length="138" mass="14244">MTSTTHSVLFVCVHNAGRSQMAAGFLTALGGDAVEVRSAGSAPADSVNPAAVAAMAEVGIDISDQSPKILTFDTVETSDVVITMGCGDVCPAFPGVDYQDWALADPAGKGVEAVRPIRDEIERRVRALLAQLDIVAAS</sequence>
<proteinExistence type="predicted"/>
<dbReference type="GO" id="GO:0046685">
    <property type="term" value="P:response to arsenic-containing substance"/>
    <property type="evidence" value="ECO:0007669"/>
    <property type="project" value="UniProtKB-KW"/>
</dbReference>
<reference evidence="3" key="1">
    <citation type="submission" date="2020-12" db="EMBL/GenBank/DDBJ databases">
        <title>Antrihabitans popcorni sp. nov. and Antrihabitans auranticaus sp. nov., isolated from a larva cave.</title>
        <authorList>
            <person name="Lee S.D."/>
            <person name="Kim I.S."/>
        </authorList>
    </citation>
    <scope>NUCLEOTIDE SEQUENCE</scope>
    <source>
        <strain evidence="3">YC3-6</strain>
    </source>
</reference>